<dbReference type="InterPro" id="IPR002401">
    <property type="entry name" value="Cyt_P450_E_grp-I"/>
</dbReference>
<keyword evidence="6" id="KW-0479">Metal-binding</keyword>
<keyword evidence="7" id="KW-0256">Endoplasmic reticulum</keyword>
<dbReference type="GO" id="GO:0006082">
    <property type="term" value="P:organic acid metabolic process"/>
    <property type="evidence" value="ECO:0007669"/>
    <property type="project" value="TreeGrafter"/>
</dbReference>
<keyword evidence="11" id="KW-0503">Monooxygenase</keyword>
<dbReference type="InterPro" id="IPR050182">
    <property type="entry name" value="Cytochrome_P450_fam2"/>
</dbReference>
<dbReference type="PANTHER" id="PTHR24300">
    <property type="entry name" value="CYTOCHROME P450 508A4-RELATED"/>
    <property type="match status" value="1"/>
</dbReference>
<proteinExistence type="inferred from homology"/>
<dbReference type="Pfam" id="PF00067">
    <property type="entry name" value="p450"/>
    <property type="match status" value="1"/>
</dbReference>
<keyword evidence="10" id="KW-0408">Iron</keyword>
<dbReference type="OMA" id="WNDSSAN"/>
<evidence type="ECO:0000256" key="3">
    <source>
        <dbReference type="ARBA" id="ARBA00004406"/>
    </source>
</evidence>
<protein>
    <submittedName>
        <fullName evidence="14">Cytochrome P450 2K4-like</fullName>
    </submittedName>
</protein>
<dbReference type="KEGG" id="pbi:103064739"/>
<dbReference type="PRINTS" id="PR00463">
    <property type="entry name" value="EP450I"/>
</dbReference>
<evidence type="ECO:0000313" key="13">
    <source>
        <dbReference type="Proteomes" id="UP000695026"/>
    </source>
</evidence>
<gene>
    <name evidence="14" type="primary">LOC103064739</name>
</gene>
<dbReference type="InterPro" id="IPR036396">
    <property type="entry name" value="Cyt_P450_sf"/>
</dbReference>
<reference evidence="14" key="1">
    <citation type="submission" date="2025-08" db="UniProtKB">
        <authorList>
            <consortium name="RefSeq"/>
        </authorList>
    </citation>
    <scope>IDENTIFICATION</scope>
    <source>
        <tissue evidence="14">Liver</tissue>
    </source>
</reference>
<comment type="similarity">
    <text evidence="4">Belongs to the cytochrome P450 family.</text>
</comment>
<keyword evidence="9" id="KW-0560">Oxidoreductase</keyword>
<dbReference type="GO" id="GO:0005789">
    <property type="term" value="C:endoplasmic reticulum membrane"/>
    <property type="evidence" value="ECO:0007669"/>
    <property type="project" value="UniProtKB-SubCell"/>
</dbReference>
<evidence type="ECO:0000313" key="14">
    <source>
        <dbReference type="RefSeq" id="XP_025032011.1"/>
    </source>
</evidence>
<dbReference type="PANTHER" id="PTHR24300:SF302">
    <property type="entry name" value="CYTOCHROME P450"/>
    <property type="match status" value="1"/>
</dbReference>
<accession>A0A9F5JEM6</accession>
<evidence type="ECO:0000256" key="4">
    <source>
        <dbReference type="ARBA" id="ARBA00010617"/>
    </source>
</evidence>
<evidence type="ECO:0000256" key="10">
    <source>
        <dbReference type="ARBA" id="ARBA00023004"/>
    </source>
</evidence>
<dbReference type="FunFam" id="1.10.630.10:FF:000238">
    <property type="entry name" value="Cytochrome P450 2A6"/>
    <property type="match status" value="1"/>
</dbReference>
<keyword evidence="8" id="KW-0492">Microsome</keyword>
<dbReference type="SUPFAM" id="SSF48264">
    <property type="entry name" value="Cytochrome P450"/>
    <property type="match status" value="1"/>
</dbReference>
<dbReference type="RefSeq" id="XP_025032011.1">
    <property type="nucleotide sequence ID" value="XM_025176243.1"/>
</dbReference>
<dbReference type="GO" id="GO:0006805">
    <property type="term" value="P:xenobiotic metabolic process"/>
    <property type="evidence" value="ECO:0007669"/>
    <property type="project" value="TreeGrafter"/>
</dbReference>
<dbReference type="Gene3D" id="1.10.630.10">
    <property type="entry name" value="Cytochrome P450"/>
    <property type="match status" value="1"/>
</dbReference>
<comment type="subcellular location">
    <subcellularLocation>
        <location evidence="3">Endoplasmic reticulum membrane</location>
        <topology evidence="3">Peripheral membrane protein</topology>
    </subcellularLocation>
    <subcellularLocation>
        <location evidence="2">Microsome membrane</location>
        <topology evidence="2">Peripheral membrane protein</topology>
    </subcellularLocation>
</comment>
<evidence type="ECO:0000256" key="6">
    <source>
        <dbReference type="ARBA" id="ARBA00022723"/>
    </source>
</evidence>
<evidence type="ECO:0000256" key="12">
    <source>
        <dbReference type="ARBA" id="ARBA00023136"/>
    </source>
</evidence>
<evidence type="ECO:0000256" key="2">
    <source>
        <dbReference type="ARBA" id="ARBA00004174"/>
    </source>
</evidence>
<keyword evidence="13" id="KW-1185">Reference proteome</keyword>
<keyword evidence="5" id="KW-0349">Heme</keyword>
<evidence type="ECO:0000256" key="1">
    <source>
        <dbReference type="ARBA" id="ARBA00001971"/>
    </source>
</evidence>
<dbReference type="GeneID" id="103064739"/>
<keyword evidence="12" id="KW-0472">Membrane</keyword>
<dbReference type="OrthoDB" id="1055148at2759"/>
<dbReference type="GO" id="GO:0016712">
    <property type="term" value="F:oxidoreductase activity, acting on paired donors, with incorporation or reduction of molecular oxygen, reduced flavin or flavoprotein as one donor, and incorporation of one atom of oxygen"/>
    <property type="evidence" value="ECO:0007669"/>
    <property type="project" value="TreeGrafter"/>
</dbReference>
<comment type="cofactor">
    <cofactor evidence="1">
        <name>heme</name>
        <dbReference type="ChEBI" id="CHEBI:30413"/>
    </cofactor>
</comment>
<dbReference type="AlphaFoldDB" id="A0A9F5JEM6"/>
<dbReference type="Proteomes" id="UP000695026">
    <property type="component" value="Unplaced"/>
</dbReference>
<organism evidence="13 14">
    <name type="scientific">Python bivittatus</name>
    <name type="common">Burmese python</name>
    <name type="synonym">Python molurus bivittatus</name>
    <dbReference type="NCBI Taxonomy" id="176946"/>
    <lineage>
        <taxon>Eukaryota</taxon>
        <taxon>Metazoa</taxon>
        <taxon>Chordata</taxon>
        <taxon>Craniata</taxon>
        <taxon>Vertebrata</taxon>
        <taxon>Euteleostomi</taxon>
        <taxon>Lepidosauria</taxon>
        <taxon>Squamata</taxon>
        <taxon>Bifurcata</taxon>
        <taxon>Unidentata</taxon>
        <taxon>Episquamata</taxon>
        <taxon>Toxicofera</taxon>
        <taxon>Serpentes</taxon>
        <taxon>Henophidia</taxon>
        <taxon>Pythonidae</taxon>
        <taxon>Python</taxon>
    </lineage>
</organism>
<evidence type="ECO:0000256" key="11">
    <source>
        <dbReference type="ARBA" id="ARBA00023033"/>
    </source>
</evidence>
<dbReference type="InterPro" id="IPR001128">
    <property type="entry name" value="Cyt_P450"/>
</dbReference>
<evidence type="ECO:0000256" key="5">
    <source>
        <dbReference type="ARBA" id="ARBA00022617"/>
    </source>
</evidence>
<name>A0A9F5JEM6_PYTBI</name>
<dbReference type="GO" id="GO:0005506">
    <property type="term" value="F:iron ion binding"/>
    <property type="evidence" value="ECO:0007669"/>
    <property type="project" value="InterPro"/>
</dbReference>
<dbReference type="GO" id="GO:0020037">
    <property type="term" value="F:heme binding"/>
    <property type="evidence" value="ECO:0007669"/>
    <property type="project" value="InterPro"/>
</dbReference>
<evidence type="ECO:0000256" key="7">
    <source>
        <dbReference type="ARBA" id="ARBA00022824"/>
    </source>
</evidence>
<sequence>MDPKGNSWNDSSANLPSGPRTIPILGNLHLVDLKRPFRTMIELSKEYGPIFWIKLGFQEMVMLSGYETVKEALVNQADVFAERPFIPIFDNVAKGVVFAHGENWKVMRGFTLSTLRDYGVGKRTIEDKITEECSVLMKTITTYAGKPFEVKTIMTAAFSNIIVSILLGRRYDYEDPTFLQLLKLINENVRLLATPSILVI</sequence>
<evidence type="ECO:0000256" key="8">
    <source>
        <dbReference type="ARBA" id="ARBA00022848"/>
    </source>
</evidence>
<evidence type="ECO:0000256" key="9">
    <source>
        <dbReference type="ARBA" id="ARBA00023002"/>
    </source>
</evidence>